<dbReference type="Pfam" id="PF00047">
    <property type="entry name" value="ig"/>
    <property type="match status" value="1"/>
</dbReference>
<keyword evidence="3" id="KW-1003">Cell membrane</keyword>
<dbReference type="InterPro" id="IPR008424">
    <property type="entry name" value="Ig_C2-set"/>
</dbReference>
<evidence type="ECO:0000256" key="3">
    <source>
        <dbReference type="ARBA" id="ARBA00022475"/>
    </source>
</evidence>
<dbReference type="InterPro" id="IPR013151">
    <property type="entry name" value="Immunoglobulin_dom"/>
</dbReference>
<evidence type="ECO:0000256" key="14">
    <source>
        <dbReference type="ARBA" id="ARBA00023180"/>
    </source>
</evidence>
<evidence type="ECO:0000256" key="10">
    <source>
        <dbReference type="ARBA" id="ARBA00023130"/>
    </source>
</evidence>
<feature type="transmembrane region" description="Helical" evidence="18">
    <location>
        <begin position="431"/>
        <end position="457"/>
    </location>
</feature>
<dbReference type="Gene3D" id="1.20.5.900">
    <property type="entry name" value="transmembrane domain of human cd4"/>
    <property type="match status" value="1"/>
</dbReference>
<keyword evidence="16" id="KW-0393">Immunoglobulin domain</keyword>
<dbReference type="PANTHER" id="PTHR11422">
    <property type="entry name" value="T-CELL SURFACE GLYCOPROTEIN CD4"/>
    <property type="match status" value="1"/>
</dbReference>
<name>A0A8J5ZWD7_GALPY</name>
<dbReference type="SMART" id="SM00406">
    <property type="entry name" value="IGv"/>
    <property type="match status" value="1"/>
</dbReference>
<dbReference type="InterPro" id="IPR000973">
    <property type="entry name" value="CD4"/>
</dbReference>
<evidence type="ECO:0000256" key="18">
    <source>
        <dbReference type="SAM" id="Phobius"/>
    </source>
</evidence>
<evidence type="ECO:0000256" key="6">
    <source>
        <dbReference type="ARBA" id="ARBA00022729"/>
    </source>
</evidence>
<comment type="subcellular location">
    <subcellularLocation>
        <location evidence="1">Cell membrane</location>
        <topology evidence="1">Single-pass type I membrane protein</topology>
    </subcellularLocation>
</comment>
<keyword evidence="6" id="KW-0732">Signal</keyword>
<evidence type="ECO:0000256" key="16">
    <source>
        <dbReference type="ARBA" id="ARBA00023319"/>
    </source>
</evidence>
<evidence type="ECO:0000256" key="15">
    <source>
        <dbReference type="ARBA" id="ARBA00023288"/>
    </source>
</evidence>
<evidence type="ECO:0000256" key="11">
    <source>
        <dbReference type="ARBA" id="ARBA00023136"/>
    </source>
</evidence>
<keyword evidence="8" id="KW-0391">Immunity</keyword>
<keyword evidence="10" id="KW-1064">Adaptive immunity</keyword>
<evidence type="ECO:0000313" key="20">
    <source>
        <dbReference type="EMBL" id="KAG8509038.1"/>
    </source>
</evidence>
<comment type="caution">
    <text evidence="20">The sequence shown here is derived from an EMBL/GenBank/DDBJ whole genome shotgun (WGS) entry which is preliminary data.</text>
</comment>
<dbReference type="Gene3D" id="2.60.40.10">
    <property type="entry name" value="Immunoglobulins"/>
    <property type="match status" value="4"/>
</dbReference>
<protein>
    <recommendedName>
        <fullName evidence="2">T-cell surface glycoprotein CD4</fullName>
    </recommendedName>
    <alternativeName>
        <fullName evidence="17">T-cell surface antigen T4/Leu-3</fullName>
    </alternativeName>
</protein>
<keyword evidence="15" id="KW-0449">Lipoprotein</keyword>
<keyword evidence="4" id="KW-0597">Phosphoprotein</keyword>
<reference evidence="20" key="1">
    <citation type="journal article" date="2021" name="Evol. Appl.">
        <title>The genome of the Pyrenean desman and the effects of bottlenecks and inbreeding on the genomic landscape of an endangered species.</title>
        <authorList>
            <person name="Escoda L."/>
            <person name="Castresana J."/>
        </authorList>
    </citation>
    <scope>NUCLEOTIDE SEQUENCE</scope>
    <source>
        <strain evidence="20">IBE-C5619</strain>
    </source>
</reference>
<keyword evidence="5 18" id="KW-0812">Transmembrane</keyword>
<dbReference type="PANTHER" id="PTHR11422:SF0">
    <property type="entry name" value="T-CELL SURFACE GLYCOPROTEIN CD4"/>
    <property type="match status" value="1"/>
</dbReference>
<dbReference type="InterPro" id="IPR007110">
    <property type="entry name" value="Ig-like_dom"/>
</dbReference>
<dbReference type="Pfam" id="PF09191">
    <property type="entry name" value="CD4-extracel"/>
    <property type="match status" value="1"/>
</dbReference>
<dbReference type="InterPro" id="IPR036179">
    <property type="entry name" value="Ig-like_dom_sf"/>
</dbReference>
<dbReference type="GO" id="GO:0007155">
    <property type="term" value="P:cell adhesion"/>
    <property type="evidence" value="ECO:0007669"/>
    <property type="project" value="InterPro"/>
</dbReference>
<dbReference type="FunFam" id="2.60.40.10:FF:001253">
    <property type="entry name" value="T-cell surface glycoprotein CD4"/>
    <property type="match status" value="1"/>
</dbReference>
<evidence type="ECO:0000256" key="2">
    <source>
        <dbReference type="ARBA" id="ARBA00016522"/>
    </source>
</evidence>
<evidence type="ECO:0000256" key="17">
    <source>
        <dbReference type="ARBA" id="ARBA00029974"/>
    </source>
</evidence>
<dbReference type="InterPro" id="IPR003599">
    <property type="entry name" value="Ig_sub"/>
</dbReference>
<feature type="domain" description="Ig-like" evidence="19">
    <location>
        <begin position="54"/>
        <end position="153"/>
    </location>
</feature>
<dbReference type="AlphaFoldDB" id="A0A8J5ZWD7"/>
<keyword evidence="21" id="KW-1185">Reference proteome</keyword>
<dbReference type="OrthoDB" id="8657369at2759"/>
<keyword evidence="9 18" id="KW-1133">Transmembrane helix</keyword>
<dbReference type="InterPro" id="IPR015274">
    <property type="entry name" value="CD4-extracel"/>
</dbReference>
<dbReference type="GO" id="GO:0005886">
    <property type="term" value="C:plasma membrane"/>
    <property type="evidence" value="ECO:0007669"/>
    <property type="project" value="UniProtKB-SubCell"/>
</dbReference>
<sequence length="484" mass="54004">VHLCEIRGGERHRHRALSSLLGEGSGHCHTSKATMTWAASCRHLLLALLLALAPEDTQGKERVLAKAADKVELPCQRSQKKSIPFSWKQPSQTIILRNQGDFIITGSTNLKGRVETKKMLWDQGSFPLIISKLEKKDSGTYICETGDKKTEVELLVFELTYDPSNRVMEGQRLTLTLTGPNGLQPSVQWKVPGSGDNKGNGMSYTVPQVGLQHSGTWTCHISQDKATLVWNTNIVVLGFQKVIDIVYRKEGEQAVFLFPLSFEARALKGDLQWQADRESSPQLWANFTWENNNLSVRKTVQHAQIQEKLPFNLTLPRAMLQDAGSVNLTLNLDEGVLKKTVNLVVMRVNKSQDGVTCEVRGLLSSTMEVNLKLENQTTISGQQNLVTQKLVIEPNPREGTWQCLLIDKDQGVLLKSEVEVPPSFVKSSPTFLAIVLGGISGLLLLTGFCIVCCVKSWHHRKRQAERMSQIKRLLSEKKTCQCSQ</sequence>
<dbReference type="CDD" id="cd22570">
    <property type="entry name" value="CD4_CD"/>
    <property type="match status" value="1"/>
</dbReference>
<accession>A0A8J5ZWD7</accession>
<dbReference type="InterPro" id="IPR021963">
    <property type="entry name" value="Tcell_CD4_Cterm"/>
</dbReference>
<evidence type="ECO:0000256" key="13">
    <source>
        <dbReference type="ARBA" id="ARBA00023157"/>
    </source>
</evidence>
<evidence type="ECO:0000256" key="5">
    <source>
        <dbReference type="ARBA" id="ARBA00022692"/>
    </source>
</evidence>
<dbReference type="InterPro" id="IPR013783">
    <property type="entry name" value="Ig-like_fold"/>
</dbReference>
<dbReference type="GO" id="GO:0002250">
    <property type="term" value="P:adaptive immune response"/>
    <property type="evidence" value="ECO:0007669"/>
    <property type="project" value="UniProtKB-KW"/>
</dbReference>
<organism evidence="20 21">
    <name type="scientific">Galemys pyrenaicus</name>
    <name type="common">Iberian desman</name>
    <name type="synonym">Pyrenean desman</name>
    <dbReference type="NCBI Taxonomy" id="202257"/>
    <lineage>
        <taxon>Eukaryota</taxon>
        <taxon>Metazoa</taxon>
        <taxon>Chordata</taxon>
        <taxon>Craniata</taxon>
        <taxon>Vertebrata</taxon>
        <taxon>Euteleostomi</taxon>
        <taxon>Mammalia</taxon>
        <taxon>Eutheria</taxon>
        <taxon>Laurasiatheria</taxon>
        <taxon>Eulipotyphla</taxon>
        <taxon>Talpidae</taxon>
        <taxon>Galemys</taxon>
    </lineage>
</organism>
<evidence type="ECO:0000256" key="7">
    <source>
        <dbReference type="ARBA" id="ARBA00022737"/>
    </source>
</evidence>
<keyword evidence="7" id="KW-0677">Repeat</keyword>
<dbReference type="PRINTS" id="PR00692">
    <property type="entry name" value="CD4TCANTIGEN"/>
</dbReference>
<dbReference type="GO" id="GO:0015026">
    <property type="term" value="F:coreceptor activity"/>
    <property type="evidence" value="ECO:0007669"/>
    <property type="project" value="InterPro"/>
</dbReference>
<evidence type="ECO:0000256" key="4">
    <source>
        <dbReference type="ARBA" id="ARBA00022553"/>
    </source>
</evidence>
<dbReference type="GO" id="GO:0009986">
    <property type="term" value="C:cell surface"/>
    <property type="evidence" value="ECO:0007669"/>
    <property type="project" value="UniProtKB-ARBA"/>
</dbReference>
<keyword evidence="11 18" id="KW-0472">Membrane</keyword>
<evidence type="ECO:0000256" key="8">
    <source>
        <dbReference type="ARBA" id="ARBA00022859"/>
    </source>
</evidence>
<evidence type="ECO:0000256" key="1">
    <source>
        <dbReference type="ARBA" id="ARBA00004251"/>
    </source>
</evidence>
<dbReference type="EMBL" id="JAGFMF010011958">
    <property type="protein sequence ID" value="KAG8509038.1"/>
    <property type="molecule type" value="Genomic_DNA"/>
</dbReference>
<evidence type="ECO:0000313" key="21">
    <source>
        <dbReference type="Proteomes" id="UP000700334"/>
    </source>
</evidence>
<feature type="non-terminal residue" evidence="20">
    <location>
        <position position="1"/>
    </location>
</feature>
<dbReference type="Pfam" id="PF12104">
    <property type="entry name" value="Tcell_CD4_C"/>
    <property type="match status" value="1"/>
</dbReference>
<dbReference type="SMART" id="SM00409">
    <property type="entry name" value="IG"/>
    <property type="match status" value="3"/>
</dbReference>
<dbReference type="Proteomes" id="UP000700334">
    <property type="component" value="Unassembled WGS sequence"/>
</dbReference>
<gene>
    <name evidence="20" type="ORF">J0S82_007981</name>
</gene>
<dbReference type="PROSITE" id="PS50835">
    <property type="entry name" value="IG_LIKE"/>
    <property type="match status" value="1"/>
</dbReference>
<proteinExistence type="predicted"/>
<keyword evidence="13" id="KW-1015">Disulfide bond</keyword>
<dbReference type="Pfam" id="PF05790">
    <property type="entry name" value="C2-set"/>
    <property type="match status" value="1"/>
</dbReference>
<evidence type="ECO:0000259" key="19">
    <source>
        <dbReference type="PROSITE" id="PS50835"/>
    </source>
</evidence>
<evidence type="ECO:0000256" key="9">
    <source>
        <dbReference type="ARBA" id="ARBA00022989"/>
    </source>
</evidence>
<evidence type="ECO:0000256" key="12">
    <source>
        <dbReference type="ARBA" id="ARBA00023139"/>
    </source>
</evidence>
<keyword evidence="12" id="KW-0564">Palmitate</keyword>
<dbReference type="SUPFAM" id="SSF48726">
    <property type="entry name" value="Immunoglobulin"/>
    <property type="match status" value="4"/>
</dbReference>
<keyword evidence="14" id="KW-0325">Glycoprotein</keyword>
<dbReference type="InterPro" id="IPR013106">
    <property type="entry name" value="Ig_V-set"/>
</dbReference>